<dbReference type="RefSeq" id="XP_062771788.1">
    <property type="nucleotide sequence ID" value="XM_062905429.1"/>
</dbReference>
<dbReference type="GeneID" id="87925395"/>
<protein>
    <submittedName>
        <fullName evidence="2">Uncharacterized protein</fullName>
    </submittedName>
</protein>
<dbReference type="EMBL" id="JAFFHB010000001">
    <property type="protein sequence ID" value="KAK4674466.1"/>
    <property type="molecule type" value="Genomic_DNA"/>
</dbReference>
<proteinExistence type="predicted"/>
<feature type="region of interest" description="Disordered" evidence="1">
    <location>
        <begin position="1"/>
        <end position="80"/>
    </location>
</feature>
<gene>
    <name evidence="2" type="ORF">QC763_0024610</name>
</gene>
<evidence type="ECO:0000313" key="3">
    <source>
        <dbReference type="Proteomes" id="UP001326199"/>
    </source>
</evidence>
<evidence type="ECO:0000256" key="1">
    <source>
        <dbReference type="SAM" id="MobiDB-lite"/>
    </source>
</evidence>
<dbReference type="Proteomes" id="UP001326199">
    <property type="component" value="Unassembled WGS sequence"/>
</dbReference>
<reference evidence="2 3" key="1">
    <citation type="journal article" date="2023" name="bioRxiv">
        <title>High-quality genome assemblies of four members of thePodospora anserinaspecies complex.</title>
        <authorList>
            <person name="Ament-Velasquez S.L."/>
            <person name="Vogan A.A."/>
            <person name="Wallerman O."/>
            <person name="Hartmann F."/>
            <person name="Gautier V."/>
            <person name="Silar P."/>
            <person name="Giraud T."/>
            <person name="Johannesson H."/>
        </authorList>
    </citation>
    <scope>NUCLEOTIDE SEQUENCE [LARGE SCALE GENOMIC DNA]</scope>
    <source>
        <strain evidence="2 3">CBS 411.78</strain>
    </source>
</reference>
<comment type="caution">
    <text evidence="2">The sequence shown here is derived from an EMBL/GenBank/DDBJ whole genome shotgun (WGS) entry which is preliminary data.</text>
</comment>
<evidence type="ECO:0000313" key="2">
    <source>
        <dbReference type="EMBL" id="KAK4674466.1"/>
    </source>
</evidence>
<keyword evidence="3" id="KW-1185">Reference proteome</keyword>
<name>A0ABR0I3I0_9PEZI</name>
<organism evidence="2 3">
    <name type="scientific">Podospora pseudopauciseta</name>
    <dbReference type="NCBI Taxonomy" id="2093780"/>
    <lineage>
        <taxon>Eukaryota</taxon>
        <taxon>Fungi</taxon>
        <taxon>Dikarya</taxon>
        <taxon>Ascomycota</taxon>
        <taxon>Pezizomycotina</taxon>
        <taxon>Sordariomycetes</taxon>
        <taxon>Sordariomycetidae</taxon>
        <taxon>Sordariales</taxon>
        <taxon>Podosporaceae</taxon>
        <taxon>Podospora</taxon>
    </lineage>
</organism>
<feature type="compositionally biased region" description="Basic and acidic residues" evidence="1">
    <location>
        <begin position="39"/>
        <end position="52"/>
    </location>
</feature>
<feature type="compositionally biased region" description="Polar residues" evidence="1">
    <location>
        <begin position="10"/>
        <end position="25"/>
    </location>
</feature>
<accession>A0ABR0I3I0</accession>
<sequence length="100" mass="10809">MHGKDLEGATSLNPQIMLGSFSSIPTHGKDSWASTPATNRDDTPDTTRDEPSNKPNPSRHARFPYPQNQPGPLRKAADGTCHSETTVYTLKCPSESDAEG</sequence>